<proteinExistence type="predicted"/>
<dbReference type="InterPro" id="IPR011333">
    <property type="entry name" value="SKP1/BTB/POZ_sf"/>
</dbReference>
<organism evidence="1 2">
    <name type="scientific">Schizophyllum amplum</name>
    <dbReference type="NCBI Taxonomy" id="97359"/>
    <lineage>
        <taxon>Eukaryota</taxon>
        <taxon>Fungi</taxon>
        <taxon>Dikarya</taxon>
        <taxon>Basidiomycota</taxon>
        <taxon>Agaricomycotina</taxon>
        <taxon>Agaricomycetes</taxon>
        <taxon>Agaricomycetidae</taxon>
        <taxon>Agaricales</taxon>
        <taxon>Schizophyllaceae</taxon>
        <taxon>Schizophyllum</taxon>
    </lineage>
</organism>
<dbReference type="Gene3D" id="3.30.710.10">
    <property type="entry name" value="Potassium Channel Kv1.1, Chain A"/>
    <property type="match status" value="1"/>
</dbReference>
<dbReference type="Proteomes" id="UP000320762">
    <property type="component" value="Unassembled WGS sequence"/>
</dbReference>
<evidence type="ECO:0000313" key="2">
    <source>
        <dbReference type="Proteomes" id="UP000320762"/>
    </source>
</evidence>
<dbReference type="EMBL" id="VDMD01000043">
    <property type="protein sequence ID" value="TRM57750.1"/>
    <property type="molecule type" value="Genomic_DNA"/>
</dbReference>
<evidence type="ECO:0008006" key="3">
    <source>
        <dbReference type="Google" id="ProtNLM"/>
    </source>
</evidence>
<name>A0A550BYX1_9AGAR</name>
<comment type="caution">
    <text evidence="1">The sequence shown here is derived from an EMBL/GenBank/DDBJ whole genome shotgun (WGS) entry which is preliminary data.</text>
</comment>
<protein>
    <recommendedName>
        <fullName evidence="3">BTB domain-containing protein</fullName>
    </recommendedName>
</protein>
<gene>
    <name evidence="1" type="ORF">BD626DRAFT_513940</name>
</gene>
<dbReference type="AlphaFoldDB" id="A0A550BYX1"/>
<accession>A0A550BYX1</accession>
<evidence type="ECO:0000313" key="1">
    <source>
        <dbReference type="EMBL" id="TRM57750.1"/>
    </source>
</evidence>
<reference evidence="1 2" key="1">
    <citation type="journal article" date="2019" name="New Phytol.">
        <title>Comparative genomics reveals unique wood-decay strategies and fruiting body development in the Schizophyllaceae.</title>
        <authorList>
            <person name="Almasi E."/>
            <person name="Sahu N."/>
            <person name="Krizsan K."/>
            <person name="Balint B."/>
            <person name="Kovacs G.M."/>
            <person name="Kiss B."/>
            <person name="Cseklye J."/>
            <person name="Drula E."/>
            <person name="Henrissat B."/>
            <person name="Nagy I."/>
            <person name="Chovatia M."/>
            <person name="Adam C."/>
            <person name="LaButti K."/>
            <person name="Lipzen A."/>
            <person name="Riley R."/>
            <person name="Grigoriev I.V."/>
            <person name="Nagy L.G."/>
        </authorList>
    </citation>
    <scope>NUCLEOTIDE SEQUENCE [LARGE SCALE GENOMIC DNA]</scope>
    <source>
        <strain evidence="1 2">NL-1724</strain>
    </source>
</reference>
<sequence>MALSAFAGGLLNATIPRVSDRFSTSTPTTIPFVSRYNTTFHIERAKLERAADFVPPSTVTSSPTEPVTLSENDDTLELLFRFVYCEVHVDLDAIPFRSVAELAEAAEKYMVYSAMTVSYLYMKSHANENALEVFEFAAKHNHRDLLNIAAPYTIGSDLRFLEPKVSPSFVLPWVNFNNKYQQIAQRCMYVLDVKRNVHRWDHIEPDDEDDTVQPCGLGDDEEETWGWLKREVTHALFMSGGCALLDLDKVFTSEMLYSLEYCKFCDQTLRYWKRELKRQVAGVRAFTTFM</sequence>
<keyword evidence="2" id="KW-1185">Reference proteome</keyword>
<dbReference type="OrthoDB" id="3184970at2759"/>